<evidence type="ECO:0008006" key="5">
    <source>
        <dbReference type="Google" id="ProtNLM"/>
    </source>
</evidence>
<evidence type="ECO:0000256" key="2">
    <source>
        <dbReference type="SAM" id="MobiDB-lite"/>
    </source>
</evidence>
<organism evidence="3 4">
    <name type="scientific">Piptocephalis cylindrospora</name>
    <dbReference type="NCBI Taxonomy" id="1907219"/>
    <lineage>
        <taxon>Eukaryota</taxon>
        <taxon>Fungi</taxon>
        <taxon>Fungi incertae sedis</taxon>
        <taxon>Zoopagomycota</taxon>
        <taxon>Zoopagomycotina</taxon>
        <taxon>Zoopagomycetes</taxon>
        <taxon>Zoopagales</taxon>
        <taxon>Piptocephalidaceae</taxon>
        <taxon>Piptocephalis</taxon>
    </lineage>
</organism>
<accession>A0A4P9Y8G4</accession>
<name>A0A4P9Y8G4_9FUNG</name>
<evidence type="ECO:0000313" key="4">
    <source>
        <dbReference type="Proteomes" id="UP000267251"/>
    </source>
</evidence>
<dbReference type="OrthoDB" id="10252174at2759"/>
<proteinExistence type="predicted"/>
<feature type="coiled-coil region" evidence="1">
    <location>
        <begin position="245"/>
        <end position="341"/>
    </location>
</feature>
<evidence type="ECO:0000313" key="3">
    <source>
        <dbReference type="EMBL" id="RKP14280.1"/>
    </source>
</evidence>
<dbReference type="AlphaFoldDB" id="A0A4P9Y8G4"/>
<gene>
    <name evidence="3" type="ORF">BJ684DRAFT_15378</name>
</gene>
<dbReference type="Proteomes" id="UP000267251">
    <property type="component" value="Unassembled WGS sequence"/>
</dbReference>
<reference evidence="4" key="1">
    <citation type="journal article" date="2018" name="Nat. Microbiol.">
        <title>Leveraging single-cell genomics to expand the fungal tree of life.</title>
        <authorList>
            <person name="Ahrendt S.R."/>
            <person name="Quandt C.A."/>
            <person name="Ciobanu D."/>
            <person name="Clum A."/>
            <person name="Salamov A."/>
            <person name="Andreopoulos B."/>
            <person name="Cheng J.F."/>
            <person name="Woyke T."/>
            <person name="Pelin A."/>
            <person name="Henrissat B."/>
            <person name="Reynolds N.K."/>
            <person name="Benny G.L."/>
            <person name="Smith M.E."/>
            <person name="James T.Y."/>
            <person name="Grigoriev I.V."/>
        </authorList>
    </citation>
    <scope>NUCLEOTIDE SEQUENCE [LARGE SCALE GENOMIC DNA]</scope>
</reference>
<feature type="region of interest" description="Disordered" evidence="2">
    <location>
        <begin position="357"/>
        <end position="380"/>
    </location>
</feature>
<sequence>MPYRNIPLPDQRIFRAPVSKPMEHPDDSFTSERVLLASGGGIPSDSYYLNSERDKELLRHASKKYEMVGPAAPLSHSILDQLSQGGLGQEDEEDTVSRAYYIPSRSFTSHPEDEDEDMPKTMPKNDHSAKLVNPMDIFHAARPLPDPFLYLDDEPLGNDAFEVERKPIAQPFPLFPEPIKPGRKRRFRHTPRQRTLIPPDTALLREMGIKSREPDTKQSMSDLVDKLRIMTERYNGVSQRFFDEMDEFQRYRNDEERRLARVKEKVEREVRRKMEIQLEQEVQKYEQSLRRKEEEVVKGKLALADLESLLDEKIKGYNDKVKDLEKKLEERERQLEEREKKLRWILSGDEKALLKAKGGKIKSSHISSSSSPPLKPVRNDATGAVEEDKELLGKEKGFEGQMIYRYINGNSVEVYGDGKRVYRDGETHTERTVYSDGTEDIVYVDGTRQRKKSDGLLMTRHADGTIVPDILSGGHGLWKG</sequence>
<dbReference type="EMBL" id="KZ987857">
    <property type="protein sequence ID" value="RKP14280.1"/>
    <property type="molecule type" value="Genomic_DNA"/>
</dbReference>
<dbReference type="InterPro" id="IPR047002">
    <property type="entry name" value="Tcp10_C_sf"/>
</dbReference>
<protein>
    <recommendedName>
        <fullName evidence="5">Centromere protein J C-terminal domain-containing protein</fullName>
    </recommendedName>
</protein>
<keyword evidence="4" id="KW-1185">Reference proteome</keyword>
<keyword evidence="1" id="KW-0175">Coiled coil</keyword>
<dbReference type="Gene3D" id="2.60.450.20">
    <property type="match status" value="1"/>
</dbReference>
<evidence type="ECO:0000256" key="1">
    <source>
        <dbReference type="SAM" id="Coils"/>
    </source>
</evidence>